<evidence type="ECO:0000256" key="1">
    <source>
        <dbReference type="SAM" id="Phobius"/>
    </source>
</evidence>
<dbReference type="Proteomes" id="UP000034849">
    <property type="component" value="Unassembled WGS sequence"/>
</dbReference>
<comment type="caution">
    <text evidence="3">The sequence shown here is derived from an EMBL/GenBank/DDBJ whole genome shotgun (WGS) entry which is preliminary data.</text>
</comment>
<evidence type="ECO:0000313" key="3">
    <source>
        <dbReference type="EMBL" id="KKQ28193.1"/>
    </source>
</evidence>
<dbReference type="STRING" id="1619046.US42_C0001G0044"/>
<feature type="domain" description="DUF8128" evidence="2">
    <location>
        <begin position="111"/>
        <end position="418"/>
    </location>
</feature>
<dbReference type="Pfam" id="PF26449">
    <property type="entry name" value="DUF8128"/>
    <property type="match status" value="1"/>
</dbReference>
<dbReference type="AlphaFoldDB" id="A0A0G0GAR9"/>
<protein>
    <recommendedName>
        <fullName evidence="2">DUF8128 domain-containing protein</fullName>
    </recommendedName>
</protein>
<keyword evidence="1" id="KW-1133">Transmembrane helix</keyword>
<reference evidence="3 4" key="1">
    <citation type="journal article" date="2015" name="Nature">
        <title>rRNA introns, odd ribosomes, and small enigmatic genomes across a large radiation of phyla.</title>
        <authorList>
            <person name="Brown C.T."/>
            <person name="Hug L.A."/>
            <person name="Thomas B.C."/>
            <person name="Sharon I."/>
            <person name="Castelle C.J."/>
            <person name="Singh A."/>
            <person name="Wilkins M.J."/>
            <person name="Williams K.H."/>
            <person name="Banfield J.F."/>
        </authorList>
    </citation>
    <scope>NUCLEOTIDE SEQUENCE [LARGE SCALE GENOMIC DNA]</scope>
</reference>
<keyword evidence="1" id="KW-0812">Transmembrane</keyword>
<name>A0A0G0GAR9_9BACT</name>
<dbReference type="InterPro" id="IPR058441">
    <property type="entry name" value="DUF8128"/>
</dbReference>
<dbReference type="EMBL" id="LBSX01000001">
    <property type="protein sequence ID" value="KKQ28193.1"/>
    <property type="molecule type" value="Genomic_DNA"/>
</dbReference>
<evidence type="ECO:0000259" key="2">
    <source>
        <dbReference type="Pfam" id="PF26449"/>
    </source>
</evidence>
<organism evidence="3 4">
    <name type="scientific">Candidatus Magasanikbacteria bacterium GW2011_GWC2_37_14</name>
    <dbReference type="NCBI Taxonomy" id="1619046"/>
    <lineage>
        <taxon>Bacteria</taxon>
        <taxon>Candidatus Magasanikiibacteriota</taxon>
    </lineage>
</organism>
<proteinExistence type="predicted"/>
<gene>
    <name evidence="3" type="ORF">US42_C0001G0044</name>
</gene>
<keyword evidence="1" id="KW-0472">Membrane</keyword>
<accession>A0A0G0GAR9</accession>
<sequence>MDLGFYSVNWDFNFLSIFFAQAPAKVIFDLFIIGGWVILGYFVINAGILLWVNYRQEKFTHNWEWQVLAIDIPALNIQTPMAVEQMFSQISGAFNHVDITEKYWHGFKQQWFSFEVISIEGYIQFLVRTEKTFRDLVETAVYAQYPDAEIVEVEDYVKNLPDVFPNEEYEMWAADFGPTENWAYPIRTYEEFEHKISKDTVLKDPMGTFLESFARLNSGEQMWFQIIVEPISNHWKEEVIEKIEEIAGVGHAHGGGLSGALDKLPDATLKTLEFIGDQVFGREGGEAEEHEKEEKKELSPGQGKLIEGMENKIQKTGFKTKMRGLYVARKEVFRKERGVHALMGAVSQFNIPNANSLAAVYKTAATSFFAKSIINYRKNLLMKAYKKRKIKAGSNPYVLNIMELATLWHFPMSHVKTPLLQKAAAKQSEPPTGLPVESLLNPVWASGENRTKKIEEGKSPKIGYTTDAGHINYDDNLPFA</sequence>
<evidence type="ECO:0000313" key="4">
    <source>
        <dbReference type="Proteomes" id="UP000034849"/>
    </source>
</evidence>
<feature type="transmembrane region" description="Helical" evidence="1">
    <location>
        <begin position="30"/>
        <end position="52"/>
    </location>
</feature>